<keyword evidence="1" id="KW-0732">Signal</keyword>
<protein>
    <submittedName>
        <fullName evidence="2 4">Uncharacterized protein</fullName>
    </submittedName>
</protein>
<dbReference type="RefSeq" id="XP_033581691.1">
    <property type="nucleotide sequence ID" value="XM_033718978.1"/>
</dbReference>
<dbReference type="GeneID" id="54459871"/>
<feature type="signal peptide" evidence="1">
    <location>
        <begin position="1"/>
        <end position="18"/>
    </location>
</feature>
<name>A0A6A6Z3A6_9PEZI</name>
<sequence>MPLLAALLQVFGVSFHEATSNVKSVVLHQCSWLDGRSRSILYILSEEPGTSIVLTILNTGPRVLGQIFQLLSDQLYVLPS</sequence>
<reference evidence="2 4" key="1">
    <citation type="journal article" date="2020" name="Stud. Mycol.">
        <title>101 Dothideomycetes genomes: a test case for predicting lifestyles and emergence of pathogens.</title>
        <authorList>
            <person name="Haridas S."/>
            <person name="Albert R."/>
            <person name="Binder M."/>
            <person name="Bloem J."/>
            <person name="Labutti K."/>
            <person name="Salamov A."/>
            <person name="Andreopoulos B."/>
            <person name="Baker S."/>
            <person name="Barry K."/>
            <person name="Bills G."/>
            <person name="Bluhm B."/>
            <person name="Cannon C."/>
            <person name="Castanera R."/>
            <person name="Culley D."/>
            <person name="Daum C."/>
            <person name="Ezra D."/>
            <person name="Gonzalez J."/>
            <person name="Henrissat B."/>
            <person name="Kuo A."/>
            <person name="Liang C."/>
            <person name="Lipzen A."/>
            <person name="Lutzoni F."/>
            <person name="Magnuson J."/>
            <person name="Mondo S."/>
            <person name="Nolan M."/>
            <person name="Ohm R."/>
            <person name="Pangilinan J."/>
            <person name="Park H.-J."/>
            <person name="Ramirez L."/>
            <person name="Alfaro M."/>
            <person name="Sun H."/>
            <person name="Tritt A."/>
            <person name="Yoshinaga Y."/>
            <person name="Zwiers L.-H."/>
            <person name="Turgeon B."/>
            <person name="Goodwin S."/>
            <person name="Spatafora J."/>
            <person name="Crous P."/>
            <person name="Grigoriev I."/>
        </authorList>
    </citation>
    <scope>NUCLEOTIDE SEQUENCE</scope>
    <source>
        <strain evidence="2 4">CBS 304.34</strain>
    </source>
</reference>
<evidence type="ECO:0000313" key="3">
    <source>
        <dbReference type="Proteomes" id="UP000504636"/>
    </source>
</evidence>
<reference evidence="4" key="2">
    <citation type="submission" date="2020-04" db="EMBL/GenBank/DDBJ databases">
        <authorList>
            <consortium name="NCBI Genome Project"/>
        </authorList>
    </citation>
    <scope>NUCLEOTIDE SEQUENCE</scope>
    <source>
        <strain evidence="4">CBS 304.34</strain>
    </source>
</reference>
<evidence type="ECO:0000313" key="4">
    <source>
        <dbReference type="RefSeq" id="XP_033581691.1"/>
    </source>
</evidence>
<gene>
    <name evidence="2 4" type="ORF">BDZ99DRAFT_458716</name>
</gene>
<dbReference type="EMBL" id="MU003694">
    <property type="protein sequence ID" value="KAF2814727.1"/>
    <property type="molecule type" value="Genomic_DNA"/>
</dbReference>
<accession>A0A6A6Z3A6</accession>
<keyword evidence="3" id="KW-1185">Reference proteome</keyword>
<feature type="chain" id="PRO_5044629539" evidence="1">
    <location>
        <begin position="19"/>
        <end position="80"/>
    </location>
</feature>
<dbReference type="AlphaFoldDB" id="A0A6A6Z3A6"/>
<reference evidence="4" key="3">
    <citation type="submission" date="2025-04" db="UniProtKB">
        <authorList>
            <consortium name="RefSeq"/>
        </authorList>
    </citation>
    <scope>IDENTIFICATION</scope>
    <source>
        <strain evidence="4">CBS 304.34</strain>
    </source>
</reference>
<organism evidence="2">
    <name type="scientific">Mytilinidion resinicola</name>
    <dbReference type="NCBI Taxonomy" id="574789"/>
    <lineage>
        <taxon>Eukaryota</taxon>
        <taxon>Fungi</taxon>
        <taxon>Dikarya</taxon>
        <taxon>Ascomycota</taxon>
        <taxon>Pezizomycotina</taxon>
        <taxon>Dothideomycetes</taxon>
        <taxon>Pleosporomycetidae</taxon>
        <taxon>Mytilinidiales</taxon>
        <taxon>Mytilinidiaceae</taxon>
        <taxon>Mytilinidion</taxon>
    </lineage>
</organism>
<proteinExistence type="predicted"/>
<evidence type="ECO:0000313" key="2">
    <source>
        <dbReference type="EMBL" id="KAF2814727.1"/>
    </source>
</evidence>
<dbReference type="Proteomes" id="UP000504636">
    <property type="component" value="Unplaced"/>
</dbReference>
<evidence type="ECO:0000256" key="1">
    <source>
        <dbReference type="SAM" id="SignalP"/>
    </source>
</evidence>